<feature type="transmembrane region" description="Helical" evidence="1">
    <location>
        <begin position="40"/>
        <end position="62"/>
    </location>
</feature>
<proteinExistence type="predicted"/>
<reference evidence="2 3" key="1">
    <citation type="submission" date="2020-10" db="EMBL/GenBank/DDBJ databases">
        <title>The genome sequence of Chitinilyticum litopenaei 4Y14.</title>
        <authorList>
            <person name="Liu Y."/>
        </authorList>
    </citation>
    <scope>NUCLEOTIDE SEQUENCE [LARGE SCALE GENOMIC DNA]</scope>
    <source>
        <strain evidence="2 3">4Y14</strain>
    </source>
</reference>
<keyword evidence="3" id="KW-1185">Reference proteome</keyword>
<keyword evidence="1" id="KW-0472">Membrane</keyword>
<evidence type="ECO:0000313" key="3">
    <source>
        <dbReference type="Proteomes" id="UP000604481"/>
    </source>
</evidence>
<evidence type="ECO:0000313" key="2">
    <source>
        <dbReference type="EMBL" id="MBE9609320.1"/>
    </source>
</evidence>
<name>A0A8J7FZQ9_9NEIS</name>
<dbReference type="Proteomes" id="UP000604481">
    <property type="component" value="Unassembled WGS sequence"/>
</dbReference>
<dbReference type="AlphaFoldDB" id="A0A8J7FZQ9"/>
<protein>
    <submittedName>
        <fullName evidence="2">Uncharacterized protein</fullName>
    </submittedName>
</protein>
<dbReference type="RefSeq" id="WP_194115851.1">
    <property type="nucleotide sequence ID" value="NZ_JADFUA010000004.1"/>
</dbReference>
<comment type="caution">
    <text evidence="2">The sequence shown here is derived from an EMBL/GenBank/DDBJ whole genome shotgun (WGS) entry which is preliminary data.</text>
</comment>
<organism evidence="2 3">
    <name type="scientific">Chitinilyticum piscinae</name>
    <dbReference type="NCBI Taxonomy" id="2866724"/>
    <lineage>
        <taxon>Bacteria</taxon>
        <taxon>Pseudomonadati</taxon>
        <taxon>Pseudomonadota</taxon>
        <taxon>Betaproteobacteria</taxon>
        <taxon>Neisseriales</taxon>
        <taxon>Chitinibacteraceae</taxon>
        <taxon>Chitinilyticum</taxon>
    </lineage>
</organism>
<dbReference type="EMBL" id="JADFUA010000004">
    <property type="protein sequence ID" value="MBE9609320.1"/>
    <property type="molecule type" value="Genomic_DNA"/>
</dbReference>
<keyword evidence="1" id="KW-0812">Transmembrane</keyword>
<evidence type="ECO:0000256" key="1">
    <source>
        <dbReference type="SAM" id="Phobius"/>
    </source>
</evidence>
<gene>
    <name evidence="2" type="ORF">INR99_08155</name>
</gene>
<feature type="transmembrane region" description="Helical" evidence="1">
    <location>
        <begin position="6"/>
        <end position="28"/>
    </location>
</feature>
<sequence length="330" mass="37807">MFAVEVILFRLTMFSFLIGVIYFLISYIAQHVSSKTTPRWLDVLGFGAIGVSILVMIANIYIDENNVDLTFTKVAGEDDKKIIEVNLNGYILNMQKKSPEFAQDLWSIRLEKGGYLQVRCVDHDKNAEGIQFSARANPEYTGIPYLKFSLGRSMNERFGFDQLAIPRFTDTALDDGYTRQAFQGELFDLFATMSQQCKEKTKGAWKRKVALDREIKRREISQKLEQVAIKSMQGLSQAHVQELITIEKKASQIFLGRCKNNRSGRSGDFWPVRDEARYPTLQFFDIQLRRHADQVIAHINIPDTKTIDAGQAEMELIKLVEDLDQVCQKL</sequence>
<accession>A0A8J7FZQ9</accession>
<keyword evidence="1" id="KW-1133">Transmembrane helix</keyword>